<organism evidence="2 3">
    <name type="scientific">Saguinus oedipus</name>
    <name type="common">Cotton-top tamarin</name>
    <name type="synonym">Oedipomidas oedipus</name>
    <dbReference type="NCBI Taxonomy" id="9490"/>
    <lineage>
        <taxon>Eukaryota</taxon>
        <taxon>Metazoa</taxon>
        <taxon>Chordata</taxon>
        <taxon>Craniata</taxon>
        <taxon>Vertebrata</taxon>
        <taxon>Euteleostomi</taxon>
        <taxon>Mammalia</taxon>
        <taxon>Eutheria</taxon>
        <taxon>Euarchontoglires</taxon>
        <taxon>Primates</taxon>
        <taxon>Haplorrhini</taxon>
        <taxon>Platyrrhini</taxon>
        <taxon>Cebidae</taxon>
        <taxon>Callitrichinae</taxon>
        <taxon>Saguinus</taxon>
    </lineage>
</organism>
<feature type="region of interest" description="Disordered" evidence="1">
    <location>
        <begin position="115"/>
        <end position="138"/>
    </location>
</feature>
<feature type="region of interest" description="Disordered" evidence="1">
    <location>
        <begin position="27"/>
        <end position="60"/>
    </location>
</feature>
<proteinExistence type="predicted"/>
<dbReference type="EMBL" id="JASSZA010000002">
    <property type="protein sequence ID" value="KAK2116730.1"/>
    <property type="molecule type" value="Genomic_DNA"/>
</dbReference>
<feature type="compositionally biased region" description="Low complexity" evidence="1">
    <location>
        <begin position="115"/>
        <end position="127"/>
    </location>
</feature>
<gene>
    <name evidence="2" type="ORF">P7K49_003616</name>
</gene>
<comment type="caution">
    <text evidence="2">The sequence shown here is derived from an EMBL/GenBank/DDBJ whole genome shotgun (WGS) entry which is preliminary data.</text>
</comment>
<evidence type="ECO:0000313" key="3">
    <source>
        <dbReference type="Proteomes" id="UP001266305"/>
    </source>
</evidence>
<reference evidence="2 3" key="1">
    <citation type="submission" date="2023-05" db="EMBL/GenBank/DDBJ databases">
        <title>B98-5 Cell Line De Novo Hybrid Assembly: An Optical Mapping Approach.</title>
        <authorList>
            <person name="Kananen K."/>
            <person name="Auerbach J.A."/>
            <person name="Kautto E."/>
            <person name="Blachly J.S."/>
        </authorList>
    </citation>
    <scope>NUCLEOTIDE SEQUENCE [LARGE SCALE GENOMIC DNA]</scope>
    <source>
        <strain evidence="2">B95-8</strain>
        <tissue evidence="2">Cell line</tissue>
    </source>
</reference>
<sequence>MPTGAYHMIQETGTMVASLKELKKLISSSPSGPSFRSATPKTMANTTKPRMFMPSTTSPTGTFTREVVAYERKAADTRLEGRSRKESSTSFLGAFSALPLAPTEALMAEKAAPSCSASTSAKPTPSAEGSSVVSMKKRSAQAPRLAAPLIKLHTTSSKMNLQQVQQQQLAQEDKDAQALWAQPPRPPPSAAPAGWFKGSATLVPGTAAATCCSILALNGDQCPASVGGGLRSCEFLGVSTRRIGHHNGMHQGFLVPGSWLGMLGLLPSTRRS</sequence>
<keyword evidence="3" id="KW-1185">Reference proteome</keyword>
<evidence type="ECO:0000256" key="1">
    <source>
        <dbReference type="SAM" id="MobiDB-lite"/>
    </source>
</evidence>
<name>A0ABQ9W5T6_SAGOE</name>
<accession>A0ABQ9W5T6</accession>
<feature type="compositionally biased region" description="Polar residues" evidence="1">
    <location>
        <begin position="39"/>
        <end position="60"/>
    </location>
</feature>
<evidence type="ECO:0000313" key="2">
    <source>
        <dbReference type="EMBL" id="KAK2116730.1"/>
    </source>
</evidence>
<dbReference type="Proteomes" id="UP001266305">
    <property type="component" value="Unassembled WGS sequence"/>
</dbReference>
<feature type="compositionally biased region" description="Low complexity" evidence="1">
    <location>
        <begin position="27"/>
        <end position="37"/>
    </location>
</feature>
<protein>
    <submittedName>
        <fullName evidence="2">Uncharacterized protein</fullName>
    </submittedName>
</protein>